<accession>A0A1H0CAN3</accession>
<keyword evidence="2" id="KW-1133">Transmembrane helix</keyword>
<protein>
    <submittedName>
        <fullName evidence="3">Uncharacterized protein</fullName>
    </submittedName>
</protein>
<evidence type="ECO:0000256" key="1">
    <source>
        <dbReference type="SAM" id="MobiDB-lite"/>
    </source>
</evidence>
<feature type="compositionally biased region" description="Basic and acidic residues" evidence="1">
    <location>
        <begin position="1"/>
        <end position="15"/>
    </location>
</feature>
<name>A0A1H0CAN3_9FIRM</name>
<feature type="region of interest" description="Disordered" evidence="1">
    <location>
        <begin position="1"/>
        <end position="27"/>
    </location>
</feature>
<keyword evidence="4" id="KW-1185">Reference proteome</keyword>
<dbReference type="Proteomes" id="UP000199182">
    <property type="component" value="Unassembled WGS sequence"/>
</dbReference>
<evidence type="ECO:0000256" key="2">
    <source>
        <dbReference type="SAM" id="Phobius"/>
    </source>
</evidence>
<feature type="transmembrane region" description="Helical" evidence="2">
    <location>
        <begin position="36"/>
        <end position="58"/>
    </location>
</feature>
<dbReference type="AlphaFoldDB" id="A0A1H0CAN3"/>
<dbReference type="EMBL" id="FNID01000022">
    <property type="protein sequence ID" value="SDN54876.1"/>
    <property type="molecule type" value="Genomic_DNA"/>
</dbReference>
<keyword evidence="2" id="KW-0812">Transmembrane</keyword>
<gene>
    <name evidence="3" type="ORF">SAMN05192585_12240</name>
</gene>
<sequence length="163" mass="18052">MAKANEKAPKKEKSAKGPAKAQAKTMKKFRRMRRRTLYLSFTLCFAILSLLIIANHYFGGDSKGMILIGLNPILKSVSFSEFGMNVLSSGPAVAAGGISVYWYIAHLLTFVLYGAVVDVIQTLIIRLIRFIKTAAKGPQVNRPELKRPEAVLPKTKEVKQQSK</sequence>
<organism evidence="3 4">
    <name type="scientific">Acetanaerobacterium elongatum</name>
    <dbReference type="NCBI Taxonomy" id="258515"/>
    <lineage>
        <taxon>Bacteria</taxon>
        <taxon>Bacillati</taxon>
        <taxon>Bacillota</taxon>
        <taxon>Clostridia</taxon>
        <taxon>Eubacteriales</taxon>
        <taxon>Oscillospiraceae</taxon>
        <taxon>Acetanaerobacterium</taxon>
    </lineage>
</organism>
<feature type="transmembrane region" description="Helical" evidence="2">
    <location>
        <begin position="100"/>
        <end position="120"/>
    </location>
</feature>
<dbReference type="STRING" id="258515.SAMN05192585_12240"/>
<evidence type="ECO:0000313" key="3">
    <source>
        <dbReference type="EMBL" id="SDN54876.1"/>
    </source>
</evidence>
<reference evidence="3 4" key="1">
    <citation type="submission" date="2016-10" db="EMBL/GenBank/DDBJ databases">
        <authorList>
            <person name="de Groot N.N."/>
        </authorList>
    </citation>
    <scope>NUCLEOTIDE SEQUENCE [LARGE SCALE GENOMIC DNA]</scope>
    <source>
        <strain evidence="3 4">CGMCC 1.5012</strain>
    </source>
</reference>
<dbReference type="RefSeq" id="WP_092641027.1">
    <property type="nucleotide sequence ID" value="NZ_FNID01000022.1"/>
</dbReference>
<keyword evidence="2" id="KW-0472">Membrane</keyword>
<evidence type="ECO:0000313" key="4">
    <source>
        <dbReference type="Proteomes" id="UP000199182"/>
    </source>
</evidence>
<proteinExistence type="predicted"/>
<dbReference type="OrthoDB" id="2084342at2"/>